<protein>
    <recommendedName>
        <fullName evidence="7">D,D-heptose 1,7-bisphosphate phosphatase</fullName>
    </recommendedName>
</protein>
<evidence type="ECO:0000256" key="8">
    <source>
        <dbReference type="SAM" id="MobiDB-lite"/>
    </source>
</evidence>
<dbReference type="PANTHER" id="PTHR42891:SF1">
    <property type="entry name" value="D-GLYCERO-BETA-D-MANNO-HEPTOSE-1,7-BISPHOSPHATE 7-PHOSPHATASE"/>
    <property type="match status" value="1"/>
</dbReference>
<comment type="caution">
    <text evidence="9">The sequence shown here is derived from an EMBL/GenBank/DDBJ whole genome shotgun (WGS) entry which is preliminary data.</text>
</comment>
<comment type="subcellular location">
    <subcellularLocation>
        <location evidence="1">Cytoplasm</location>
    </subcellularLocation>
</comment>
<dbReference type="InterPro" id="IPR004446">
    <property type="entry name" value="Heptose_bisP_phosphatase"/>
</dbReference>
<dbReference type="GO" id="GO:0046872">
    <property type="term" value="F:metal ion binding"/>
    <property type="evidence" value="ECO:0007669"/>
    <property type="project" value="UniProtKB-KW"/>
</dbReference>
<keyword evidence="6" id="KW-0119">Carbohydrate metabolism</keyword>
<evidence type="ECO:0000256" key="1">
    <source>
        <dbReference type="ARBA" id="ARBA00004496"/>
    </source>
</evidence>
<dbReference type="Gene3D" id="3.40.50.1000">
    <property type="entry name" value="HAD superfamily/HAD-like"/>
    <property type="match status" value="1"/>
</dbReference>
<dbReference type="EMBL" id="AOPY01001678">
    <property type="protein sequence ID" value="EPJ34817.1"/>
    <property type="molecule type" value="Genomic_DNA"/>
</dbReference>
<name>S4MN34_9ACTN</name>
<dbReference type="PATRIC" id="fig|1283301.3.peg.8040"/>
<dbReference type="PANTHER" id="PTHR42891">
    <property type="entry name" value="D-GLYCERO-BETA-D-MANNO-HEPTOSE-1,7-BISPHOSPHATE 7-PHOSPHATASE"/>
    <property type="match status" value="1"/>
</dbReference>
<keyword evidence="5" id="KW-0378">Hydrolase</keyword>
<dbReference type="InterPro" id="IPR036412">
    <property type="entry name" value="HAD-like_sf"/>
</dbReference>
<keyword evidence="10" id="KW-1185">Reference proteome</keyword>
<evidence type="ECO:0000256" key="3">
    <source>
        <dbReference type="ARBA" id="ARBA00022490"/>
    </source>
</evidence>
<feature type="region of interest" description="Disordered" evidence="8">
    <location>
        <begin position="1"/>
        <end position="29"/>
    </location>
</feature>
<accession>S4MN34</accession>
<dbReference type="GO" id="GO:0005737">
    <property type="term" value="C:cytoplasm"/>
    <property type="evidence" value="ECO:0007669"/>
    <property type="project" value="UniProtKB-SubCell"/>
</dbReference>
<feature type="compositionally biased region" description="Low complexity" evidence="8">
    <location>
        <begin position="224"/>
        <end position="253"/>
    </location>
</feature>
<evidence type="ECO:0000256" key="4">
    <source>
        <dbReference type="ARBA" id="ARBA00022723"/>
    </source>
</evidence>
<evidence type="ECO:0000256" key="7">
    <source>
        <dbReference type="ARBA" id="ARBA00031828"/>
    </source>
</evidence>
<feature type="region of interest" description="Disordered" evidence="8">
    <location>
        <begin position="272"/>
        <end position="294"/>
    </location>
</feature>
<keyword evidence="3" id="KW-0963">Cytoplasm</keyword>
<dbReference type="NCBIfam" id="TIGR01656">
    <property type="entry name" value="Histidinol-ppas"/>
    <property type="match status" value="1"/>
</dbReference>
<dbReference type="RefSeq" id="WP_020276927.1">
    <property type="nucleotide sequence ID" value="NZ_KE354456.1"/>
</dbReference>
<organism evidence="9 10">
    <name type="scientific">Streptomyces afghaniensis 772</name>
    <dbReference type="NCBI Taxonomy" id="1283301"/>
    <lineage>
        <taxon>Bacteria</taxon>
        <taxon>Bacillati</taxon>
        <taxon>Actinomycetota</taxon>
        <taxon>Actinomycetes</taxon>
        <taxon>Kitasatosporales</taxon>
        <taxon>Streptomycetaceae</taxon>
        <taxon>Streptomyces</taxon>
    </lineage>
</organism>
<comment type="similarity">
    <text evidence="2">Belongs to the GmhB family.</text>
</comment>
<dbReference type="SUPFAM" id="SSF56784">
    <property type="entry name" value="HAD-like"/>
    <property type="match status" value="1"/>
</dbReference>
<evidence type="ECO:0000256" key="2">
    <source>
        <dbReference type="ARBA" id="ARBA00005628"/>
    </source>
</evidence>
<proteinExistence type="inferred from homology"/>
<dbReference type="InterPro" id="IPR006543">
    <property type="entry name" value="Histidinol-phos"/>
</dbReference>
<dbReference type="HOGENOM" id="CLU_882529_0_0_11"/>
<evidence type="ECO:0000256" key="6">
    <source>
        <dbReference type="ARBA" id="ARBA00023277"/>
    </source>
</evidence>
<evidence type="ECO:0000313" key="10">
    <source>
        <dbReference type="Proteomes" id="UP000015001"/>
    </source>
</evidence>
<gene>
    <name evidence="9" type="ORF">STAFG_8100</name>
</gene>
<dbReference type="InterPro" id="IPR006549">
    <property type="entry name" value="HAD-SF_hydro_IIIA"/>
</dbReference>
<evidence type="ECO:0000256" key="5">
    <source>
        <dbReference type="ARBA" id="ARBA00022801"/>
    </source>
</evidence>
<sequence length="315" mass="31829">MTRPTGPWLLSGRNGPTGVRQPPHDPGGPLPAAVLFDRDGTLVADVPYNGDPSRVALMPGAREAVDAVRAAGIPVGVVTNQSGVARGLLTPRQVEDVRLRVEELLGPFDVWAVCPHGPGEGCGCRKPAPGLVLAACRRLAVPPGRTVVIGDIGADVEAARAAGARGILVPTTATRLEETAGADTTAADLLAAVRLVLDPAPAAAPAGQPRRNPGTATGEWRSSPAGPAGAPRRHPAAPAAAPRGHPPCHGGAAMTPSVPAAACPGLSSSVSTAPETCSWPGPPCGRSRPGRRTPRCCAGRRAPRRGGCCPGRTTC</sequence>
<dbReference type="Pfam" id="PF13242">
    <property type="entry name" value="Hydrolase_like"/>
    <property type="match status" value="1"/>
</dbReference>
<keyword evidence="4" id="KW-0479">Metal-binding</keyword>
<evidence type="ECO:0000313" key="9">
    <source>
        <dbReference type="EMBL" id="EPJ34817.1"/>
    </source>
</evidence>
<dbReference type="GO" id="GO:0016791">
    <property type="term" value="F:phosphatase activity"/>
    <property type="evidence" value="ECO:0007669"/>
    <property type="project" value="InterPro"/>
</dbReference>
<reference evidence="9 10" key="1">
    <citation type="submission" date="2013-02" db="EMBL/GenBank/DDBJ databases">
        <title>Draft Genome Sequence of Streptomyces afghaniensis, Which Produces Compounds of the Julimycin B-Complex.</title>
        <authorList>
            <person name="Gruening B.A."/>
            <person name="Praeg A."/>
            <person name="Erxleben A."/>
            <person name="Guenther S."/>
            <person name="Fiedler H.-P."/>
            <person name="Goodfellow M."/>
            <person name="Mueller M."/>
        </authorList>
    </citation>
    <scope>NUCLEOTIDE SEQUENCE [LARGE SCALE GENOMIC DNA]</scope>
    <source>
        <strain evidence="9 10">772</strain>
    </source>
</reference>
<dbReference type="NCBIfam" id="TIGR01662">
    <property type="entry name" value="HAD-SF-IIIA"/>
    <property type="match status" value="1"/>
</dbReference>
<dbReference type="GO" id="GO:0005975">
    <property type="term" value="P:carbohydrate metabolic process"/>
    <property type="evidence" value="ECO:0007669"/>
    <property type="project" value="InterPro"/>
</dbReference>
<dbReference type="AlphaFoldDB" id="S4MN34"/>
<dbReference type="InterPro" id="IPR023214">
    <property type="entry name" value="HAD_sf"/>
</dbReference>
<feature type="region of interest" description="Disordered" evidence="8">
    <location>
        <begin position="201"/>
        <end position="253"/>
    </location>
</feature>
<dbReference type="Proteomes" id="UP000015001">
    <property type="component" value="Unassembled WGS sequence"/>
</dbReference>